<dbReference type="GO" id="GO:0000439">
    <property type="term" value="C:transcription factor TFIIH core complex"/>
    <property type="evidence" value="ECO:0007669"/>
    <property type="project" value="InterPro"/>
</dbReference>
<dbReference type="Proteomes" id="UP000814243">
    <property type="component" value="Unassembled WGS sequence"/>
</dbReference>
<comment type="caution">
    <text evidence="9">The sequence shown here is derived from an EMBL/GenBank/DDBJ whole genome shotgun (WGS) entry which is preliminary data.</text>
</comment>
<name>A0A922MKL9_SPOEX</name>
<proteinExistence type="inferred from homology"/>
<keyword evidence="5" id="KW-0804">Transcription</keyword>
<dbReference type="GO" id="GO:0006289">
    <property type="term" value="P:nucleotide-excision repair"/>
    <property type="evidence" value="ECO:0007669"/>
    <property type="project" value="InterPro"/>
</dbReference>
<evidence type="ECO:0000256" key="7">
    <source>
        <dbReference type="ARBA" id="ARBA00023242"/>
    </source>
</evidence>
<sequence>MLKSETGGIRTTSMLPPTVVDQIKLWETERNRFTYTEGVVYNQFLSQVPIVFPNFYIGVIGQADFVVLRDYAKQQGVLTWQNERSRTMVVTRHGHDDVKKFWKRYSKSS</sequence>
<reference evidence="9" key="1">
    <citation type="journal article" date="2021" name="G3 (Bethesda)">
        <title>Genome and transcriptome analysis of the beet armyworm Spodoptera exigua reveals targets for pest control. .</title>
        <authorList>
            <person name="Simon S."/>
            <person name="Breeschoten T."/>
            <person name="Jansen H.J."/>
            <person name="Dirks R.P."/>
            <person name="Schranz M.E."/>
            <person name="Ros V.I.D."/>
        </authorList>
    </citation>
    <scope>NUCLEOTIDE SEQUENCE</scope>
    <source>
        <strain evidence="9">TB_SE_WUR_2020</strain>
    </source>
</reference>
<accession>A0A922MKL9</accession>
<dbReference type="InterPro" id="IPR040662">
    <property type="entry name" value="Tfb2_C"/>
</dbReference>
<feature type="domain" description="Transcription factor Tfb2 C-terminal" evidence="8">
    <location>
        <begin position="21"/>
        <end position="47"/>
    </location>
</feature>
<dbReference type="PANTHER" id="PTHR13152:SF0">
    <property type="entry name" value="GENERAL TRANSCRIPTION FACTOR IIH SUBUNIT 4"/>
    <property type="match status" value="1"/>
</dbReference>
<dbReference type="AlphaFoldDB" id="A0A922MKL9"/>
<evidence type="ECO:0000256" key="5">
    <source>
        <dbReference type="ARBA" id="ARBA00023163"/>
    </source>
</evidence>
<evidence type="ECO:0000313" key="10">
    <source>
        <dbReference type="Proteomes" id="UP000814243"/>
    </source>
</evidence>
<dbReference type="Pfam" id="PF18307">
    <property type="entry name" value="Tfb2_C"/>
    <property type="match status" value="2"/>
</dbReference>
<dbReference type="EMBL" id="JACEFF010000357">
    <property type="protein sequence ID" value="KAH9639025.1"/>
    <property type="molecule type" value="Genomic_DNA"/>
</dbReference>
<keyword evidence="7" id="KW-0539">Nucleus</keyword>
<keyword evidence="6" id="KW-0234">DNA repair</keyword>
<dbReference type="GO" id="GO:0005675">
    <property type="term" value="C:transcription factor TFIIH holo complex"/>
    <property type="evidence" value="ECO:0007669"/>
    <property type="project" value="TreeGrafter"/>
</dbReference>
<evidence type="ECO:0000256" key="2">
    <source>
        <dbReference type="ARBA" id="ARBA00007132"/>
    </source>
</evidence>
<evidence type="ECO:0000256" key="3">
    <source>
        <dbReference type="ARBA" id="ARBA00022763"/>
    </source>
</evidence>
<organism evidence="9 10">
    <name type="scientific">Spodoptera exigua</name>
    <name type="common">Beet armyworm</name>
    <name type="synonym">Noctua fulgens</name>
    <dbReference type="NCBI Taxonomy" id="7107"/>
    <lineage>
        <taxon>Eukaryota</taxon>
        <taxon>Metazoa</taxon>
        <taxon>Ecdysozoa</taxon>
        <taxon>Arthropoda</taxon>
        <taxon>Hexapoda</taxon>
        <taxon>Insecta</taxon>
        <taxon>Pterygota</taxon>
        <taxon>Neoptera</taxon>
        <taxon>Endopterygota</taxon>
        <taxon>Lepidoptera</taxon>
        <taxon>Glossata</taxon>
        <taxon>Ditrysia</taxon>
        <taxon>Noctuoidea</taxon>
        <taxon>Noctuidae</taxon>
        <taxon>Amphipyrinae</taxon>
        <taxon>Spodoptera</taxon>
    </lineage>
</organism>
<dbReference type="GO" id="GO:0001671">
    <property type="term" value="F:ATPase activator activity"/>
    <property type="evidence" value="ECO:0007669"/>
    <property type="project" value="InterPro"/>
</dbReference>
<evidence type="ECO:0000256" key="1">
    <source>
        <dbReference type="ARBA" id="ARBA00004123"/>
    </source>
</evidence>
<dbReference type="GO" id="GO:0003690">
    <property type="term" value="F:double-stranded DNA binding"/>
    <property type="evidence" value="ECO:0007669"/>
    <property type="project" value="TreeGrafter"/>
</dbReference>
<evidence type="ECO:0000313" key="9">
    <source>
        <dbReference type="EMBL" id="KAH9639025.1"/>
    </source>
</evidence>
<evidence type="ECO:0000256" key="6">
    <source>
        <dbReference type="ARBA" id="ARBA00023204"/>
    </source>
</evidence>
<dbReference type="PANTHER" id="PTHR13152">
    <property type="entry name" value="TFIIH, POLYPEPTIDE 4"/>
    <property type="match status" value="1"/>
</dbReference>
<keyword evidence="3" id="KW-0227">DNA damage</keyword>
<comment type="subcellular location">
    <subcellularLocation>
        <location evidence="1">Nucleus</location>
    </subcellularLocation>
</comment>
<evidence type="ECO:0000256" key="4">
    <source>
        <dbReference type="ARBA" id="ARBA00023015"/>
    </source>
</evidence>
<comment type="similarity">
    <text evidence="2">Belongs to the TFB2 family.</text>
</comment>
<dbReference type="Gene3D" id="3.30.70.2610">
    <property type="match status" value="1"/>
</dbReference>
<protein>
    <recommendedName>
        <fullName evidence="8">Transcription factor Tfb2 C-terminal domain-containing protein</fullName>
    </recommendedName>
</protein>
<keyword evidence="4" id="KW-0805">Transcription regulation</keyword>
<gene>
    <name evidence="9" type="ORF">HF086_003556</name>
</gene>
<evidence type="ECO:0000259" key="8">
    <source>
        <dbReference type="Pfam" id="PF18307"/>
    </source>
</evidence>
<feature type="domain" description="Transcription factor Tfb2 C-terminal" evidence="8">
    <location>
        <begin position="56"/>
        <end position="103"/>
    </location>
</feature>
<dbReference type="InterPro" id="IPR004598">
    <property type="entry name" value="TFIIH_p52/Tfb2"/>
</dbReference>